<dbReference type="EMBL" id="AGXA01000029">
    <property type="protein sequence ID" value="EKU92976.1"/>
    <property type="molecule type" value="Genomic_DNA"/>
</dbReference>
<dbReference type="eggNOG" id="COG1028">
    <property type="taxonomic scope" value="Bacteria"/>
</dbReference>
<keyword evidence="2" id="KW-0560">Oxidoreductase</keyword>
<proteinExistence type="inferred from homology"/>
<dbReference type="PANTHER" id="PTHR42879:SF6">
    <property type="entry name" value="NADPH-DEPENDENT REDUCTASE BACG"/>
    <property type="match status" value="1"/>
</dbReference>
<protein>
    <recommendedName>
        <fullName evidence="5">3-oxoacyl-[acyl-carrier-protein] reductase</fullName>
    </recommendedName>
</protein>
<accession>K9EAW1</accession>
<dbReference type="Gene3D" id="3.40.50.720">
    <property type="entry name" value="NAD(P)-binding Rossmann-like Domain"/>
    <property type="match status" value="1"/>
</dbReference>
<evidence type="ECO:0000256" key="1">
    <source>
        <dbReference type="ARBA" id="ARBA00006484"/>
    </source>
</evidence>
<comment type="similarity">
    <text evidence="1">Belongs to the short-chain dehydrogenases/reductases (SDR) family.</text>
</comment>
<dbReference type="GO" id="GO:0016491">
    <property type="term" value="F:oxidoreductase activity"/>
    <property type="evidence" value="ECO:0007669"/>
    <property type="project" value="UniProtKB-KW"/>
</dbReference>
<evidence type="ECO:0000256" key="2">
    <source>
        <dbReference type="ARBA" id="ARBA00023002"/>
    </source>
</evidence>
<dbReference type="InterPro" id="IPR002347">
    <property type="entry name" value="SDR_fam"/>
</dbReference>
<dbReference type="Proteomes" id="UP000009875">
    <property type="component" value="Unassembled WGS sequence"/>
</dbReference>
<sequence>MDLHLKDKVALVLASSSGLGKAVAQALVQEGAKVVIASRSESKLAQAASDLSGQGEGQVKYKVFDQRDYQSIKDLVDFTRETFGPINILVANSGGPKAGNFESFSDEEVQEAFQLTLNSYIRVIRLVLPDLKESQGRILLNSSSSIKQPISGLSLSNIFRAGILGLAKTLAQELAPHGVLVNLIGPGRIETDRIKELNQINADQAGQALDDYVAKDQADIPLGRYGKPEEFAQTAAFLVSGANTYITGQSLLVDGGLVKAL</sequence>
<dbReference type="STRING" id="883081.HMPREF9698_01282"/>
<organism evidence="3 4">
    <name type="scientific">Alloiococcus otitis ATCC 51267</name>
    <dbReference type="NCBI Taxonomy" id="883081"/>
    <lineage>
        <taxon>Bacteria</taxon>
        <taxon>Bacillati</taxon>
        <taxon>Bacillota</taxon>
        <taxon>Bacilli</taxon>
        <taxon>Lactobacillales</taxon>
        <taxon>Carnobacteriaceae</taxon>
        <taxon>Alloiococcus</taxon>
    </lineage>
</organism>
<evidence type="ECO:0008006" key="5">
    <source>
        <dbReference type="Google" id="ProtNLM"/>
    </source>
</evidence>
<dbReference type="RefSeq" id="WP_003778915.1">
    <property type="nucleotide sequence ID" value="NZ_JH992961.1"/>
</dbReference>
<dbReference type="InterPro" id="IPR050259">
    <property type="entry name" value="SDR"/>
</dbReference>
<dbReference type="OrthoDB" id="9804774at2"/>
<evidence type="ECO:0000313" key="4">
    <source>
        <dbReference type="Proteomes" id="UP000009875"/>
    </source>
</evidence>
<dbReference type="Pfam" id="PF13561">
    <property type="entry name" value="adh_short_C2"/>
    <property type="match status" value="1"/>
</dbReference>
<comment type="caution">
    <text evidence="3">The sequence shown here is derived from an EMBL/GenBank/DDBJ whole genome shotgun (WGS) entry which is preliminary data.</text>
</comment>
<dbReference type="SUPFAM" id="SSF51735">
    <property type="entry name" value="NAD(P)-binding Rossmann-fold domains"/>
    <property type="match status" value="1"/>
</dbReference>
<keyword evidence="4" id="KW-1185">Reference proteome</keyword>
<dbReference type="InterPro" id="IPR036291">
    <property type="entry name" value="NAD(P)-bd_dom_sf"/>
</dbReference>
<dbReference type="PATRIC" id="fig|883081.3.peg.1459"/>
<dbReference type="HOGENOM" id="CLU_010194_1_2_9"/>
<dbReference type="GO" id="GO:0008206">
    <property type="term" value="P:bile acid metabolic process"/>
    <property type="evidence" value="ECO:0007669"/>
    <property type="project" value="UniProtKB-ARBA"/>
</dbReference>
<dbReference type="PANTHER" id="PTHR42879">
    <property type="entry name" value="3-OXOACYL-(ACYL-CARRIER-PROTEIN) REDUCTASE"/>
    <property type="match status" value="1"/>
</dbReference>
<evidence type="ECO:0000313" key="3">
    <source>
        <dbReference type="EMBL" id="EKU92976.1"/>
    </source>
</evidence>
<name>K9EAW1_9LACT</name>
<reference evidence="3 4" key="1">
    <citation type="submission" date="2012-09" db="EMBL/GenBank/DDBJ databases">
        <title>The Genome Sequence of Alloiococcus otitis ATCC 51267.</title>
        <authorList>
            <consortium name="The Broad Institute Genome Sequencing Platform"/>
            <person name="Earl A."/>
            <person name="Ward D."/>
            <person name="Feldgarden M."/>
            <person name="Gevers D."/>
            <person name="Huys G."/>
            <person name="Walker B."/>
            <person name="Young S.K."/>
            <person name="Zeng Q."/>
            <person name="Gargeya S."/>
            <person name="Fitzgerald M."/>
            <person name="Haas B."/>
            <person name="Abouelleil A."/>
            <person name="Alvarado L."/>
            <person name="Arachchi H.M."/>
            <person name="Berlin A.M."/>
            <person name="Chapman S.B."/>
            <person name="Goldberg J."/>
            <person name="Griggs A."/>
            <person name="Gujja S."/>
            <person name="Hansen M."/>
            <person name="Howarth C."/>
            <person name="Imamovic A."/>
            <person name="Larimer J."/>
            <person name="McCowen C."/>
            <person name="Montmayeur A."/>
            <person name="Murphy C."/>
            <person name="Neiman D."/>
            <person name="Pearson M."/>
            <person name="Priest M."/>
            <person name="Roberts A."/>
            <person name="Saif S."/>
            <person name="Shea T."/>
            <person name="Sisk P."/>
            <person name="Sykes S."/>
            <person name="Wortman J."/>
            <person name="Nusbaum C."/>
            <person name="Birren B."/>
        </authorList>
    </citation>
    <scope>NUCLEOTIDE SEQUENCE [LARGE SCALE GENOMIC DNA]</scope>
    <source>
        <strain evidence="3 4">ATCC 51267</strain>
    </source>
</reference>
<dbReference type="PRINTS" id="PR00081">
    <property type="entry name" value="GDHRDH"/>
</dbReference>
<dbReference type="CDD" id="cd05344">
    <property type="entry name" value="BKR_like_SDR_like"/>
    <property type="match status" value="1"/>
</dbReference>
<dbReference type="FunFam" id="3.40.50.720:FF:000084">
    <property type="entry name" value="Short-chain dehydrogenase reductase"/>
    <property type="match status" value="1"/>
</dbReference>
<gene>
    <name evidence="3" type="ORF">HMPREF9698_01282</name>
</gene>
<dbReference type="AlphaFoldDB" id="K9EAW1"/>